<feature type="region of interest" description="Disordered" evidence="3">
    <location>
        <begin position="377"/>
        <end position="398"/>
    </location>
</feature>
<evidence type="ECO:0000256" key="1">
    <source>
        <dbReference type="ARBA" id="ARBA00022603"/>
    </source>
</evidence>
<dbReference type="CDD" id="cd11715">
    <property type="entry name" value="THUMP_AdoMetMT"/>
    <property type="match status" value="1"/>
</dbReference>
<keyword evidence="2" id="KW-0808">Transferase</keyword>
<reference evidence="6 7" key="1">
    <citation type="submission" date="2018-03" db="EMBL/GenBank/DDBJ databases">
        <title>Phenotypic and genomic properties of Cyclonatronum proteinivorum gen. nov., sp. nov., a haloalkaliphilic bacteroidete from soda lakes possessing Na+-translocating rhodopsin.</title>
        <authorList>
            <person name="Toshchakov S.V."/>
            <person name="Korzhenkov A."/>
            <person name="Samarov N.I."/>
            <person name="Kublanov I.V."/>
            <person name="Muntyan M.S."/>
            <person name="Sorokin D.Y."/>
        </authorList>
    </citation>
    <scope>NUCLEOTIDE SEQUENCE [LARGE SCALE GENOMIC DNA]</scope>
    <source>
        <strain evidence="6 7">Omega</strain>
    </source>
</reference>
<dbReference type="InterPro" id="IPR029063">
    <property type="entry name" value="SAM-dependent_MTases_sf"/>
</dbReference>
<dbReference type="Gene3D" id="3.30.2130.30">
    <property type="match status" value="1"/>
</dbReference>
<evidence type="ECO:0000256" key="3">
    <source>
        <dbReference type="SAM" id="MobiDB-lite"/>
    </source>
</evidence>
<dbReference type="InterPro" id="IPR000241">
    <property type="entry name" value="RlmKL-like_Mtase"/>
</dbReference>
<feature type="domain" description="Ribosomal RNA large subunit methyltransferase K/L-like methyltransferase" evidence="4">
    <location>
        <begin position="174"/>
        <end position="310"/>
    </location>
</feature>
<dbReference type="EMBL" id="CP027806">
    <property type="protein sequence ID" value="AXI99802.1"/>
    <property type="molecule type" value="Genomic_DNA"/>
</dbReference>
<evidence type="ECO:0000313" key="6">
    <source>
        <dbReference type="EMBL" id="AXI99802.1"/>
    </source>
</evidence>
<evidence type="ECO:0000259" key="4">
    <source>
        <dbReference type="Pfam" id="PF01170"/>
    </source>
</evidence>
<proteinExistence type="predicted"/>
<dbReference type="InterPro" id="IPR054170">
    <property type="entry name" value="RlmL_1st"/>
</dbReference>
<dbReference type="RefSeq" id="WP_114983139.1">
    <property type="nucleotide sequence ID" value="NZ_CP027806.1"/>
</dbReference>
<protein>
    <submittedName>
        <fullName evidence="6">23S rRNA G2445 N2-methylase RlmL</fullName>
    </submittedName>
</protein>
<dbReference type="KEGG" id="cprv:CYPRO_0518"/>
<dbReference type="AlphaFoldDB" id="A0A345UH51"/>
<keyword evidence="7" id="KW-1185">Reference proteome</keyword>
<dbReference type="GO" id="GO:0070043">
    <property type="term" value="F:rRNA (guanine-N7-)-methyltransferase activity"/>
    <property type="evidence" value="ECO:0007669"/>
    <property type="project" value="TreeGrafter"/>
</dbReference>
<organism evidence="6 7">
    <name type="scientific">Cyclonatronum proteinivorum</name>
    <dbReference type="NCBI Taxonomy" id="1457365"/>
    <lineage>
        <taxon>Bacteria</taxon>
        <taxon>Pseudomonadati</taxon>
        <taxon>Balneolota</taxon>
        <taxon>Balneolia</taxon>
        <taxon>Balneolales</taxon>
        <taxon>Cyclonatronaceae</taxon>
        <taxon>Cyclonatronum</taxon>
    </lineage>
</organism>
<accession>A0A345UH51</accession>
<keyword evidence="1 6" id="KW-0489">Methyltransferase</keyword>
<dbReference type="OrthoDB" id="9809404at2"/>
<evidence type="ECO:0000256" key="2">
    <source>
        <dbReference type="ARBA" id="ARBA00022679"/>
    </source>
</evidence>
<dbReference type="Gene3D" id="3.40.50.150">
    <property type="entry name" value="Vaccinia Virus protein VP39"/>
    <property type="match status" value="1"/>
</dbReference>
<feature type="domain" description="RlmL ferredoxin-like" evidence="5">
    <location>
        <begin position="8"/>
        <end position="56"/>
    </location>
</feature>
<dbReference type="Pfam" id="PF01170">
    <property type="entry name" value="UPF0020"/>
    <property type="match status" value="1"/>
</dbReference>
<evidence type="ECO:0000313" key="7">
    <source>
        <dbReference type="Proteomes" id="UP000254808"/>
    </source>
</evidence>
<dbReference type="PANTHER" id="PTHR47313">
    <property type="entry name" value="RIBOSOMAL RNA LARGE SUBUNIT METHYLTRANSFERASE K/L"/>
    <property type="match status" value="1"/>
</dbReference>
<name>A0A345UH51_9BACT</name>
<sequence>MIENGIFHAKTHHGLEALLQAELERAGAEYIFALPGAVRFQAADEQLYRFLLQTRLTTGLELCLSQPLDITQTDLPGLVASVDWTEVLPVHSTYRVQAFEDGVTGVGLQKLATELERGIGQVFQQKFEAEPKVVKEENEPEFVVNIQISSNGSCQIMLEAGGDVLQRRGRLVSPKHSVLSPAMAAGLIMLSDWDGESPMIDPFANDGVLVLEAARYAKKRTPLFEDDSLRMKKWRTFRHALWKKMREEVVDQLRDDVDWIMGFDSNPDNISRIQFSARAVRLNNNIRLRVSKPNMLNYPKMTGHIMTAPPVDVNLRLLGDFARKTKMSAGGYKMGLFSSIANLDTVVGMKPEKNRLLEYNGRPFSFMEFTIFNKSRAGRKPSARSKADETSTPGRKLK</sequence>
<gene>
    <name evidence="6" type="ORF">CYPRO_0518</name>
</gene>
<dbReference type="Proteomes" id="UP000254808">
    <property type="component" value="Chromosome"/>
</dbReference>
<dbReference type="Pfam" id="PF22020">
    <property type="entry name" value="RlmL_1st"/>
    <property type="match status" value="1"/>
</dbReference>
<dbReference type="GO" id="GO:0008990">
    <property type="term" value="F:rRNA (guanine-N2-)-methyltransferase activity"/>
    <property type="evidence" value="ECO:0007669"/>
    <property type="project" value="TreeGrafter"/>
</dbReference>
<dbReference type="PANTHER" id="PTHR47313:SF1">
    <property type="entry name" value="RIBOSOMAL RNA LARGE SUBUNIT METHYLTRANSFERASE K_L"/>
    <property type="match status" value="1"/>
</dbReference>
<evidence type="ECO:0000259" key="5">
    <source>
        <dbReference type="Pfam" id="PF22020"/>
    </source>
</evidence>